<evidence type="ECO:0000256" key="1">
    <source>
        <dbReference type="SAM" id="SignalP"/>
    </source>
</evidence>
<dbReference type="AlphaFoldDB" id="A0A0S3T501"/>
<evidence type="ECO:0000313" key="3">
    <source>
        <dbReference type="Proteomes" id="UP000291084"/>
    </source>
</evidence>
<evidence type="ECO:0008006" key="4">
    <source>
        <dbReference type="Google" id="ProtNLM"/>
    </source>
</evidence>
<dbReference type="Proteomes" id="UP000291084">
    <property type="component" value="Chromosome 10"/>
</dbReference>
<feature type="signal peptide" evidence="1">
    <location>
        <begin position="1"/>
        <end position="23"/>
    </location>
</feature>
<feature type="chain" id="PRO_5006618898" description="Secreted protein" evidence="1">
    <location>
        <begin position="24"/>
        <end position="79"/>
    </location>
</feature>
<proteinExistence type="predicted"/>
<name>A0A0S3T501_PHAAN</name>
<keyword evidence="1" id="KW-0732">Signal</keyword>
<gene>
    <name evidence="2" type="primary">Vigan.10G167500</name>
    <name evidence="2" type="ORF">VIGAN_10167500</name>
</gene>
<accession>A0A0S3T501</accession>
<dbReference type="EMBL" id="AP015043">
    <property type="protein sequence ID" value="BAU00108.1"/>
    <property type="molecule type" value="Genomic_DNA"/>
</dbReference>
<reference evidence="2 3" key="1">
    <citation type="journal article" date="2015" name="Sci. Rep.">
        <title>The power of single molecule real-time sequencing technology in the de novo assembly of a eukaryotic genome.</title>
        <authorList>
            <person name="Sakai H."/>
            <person name="Naito K."/>
            <person name="Ogiso-Tanaka E."/>
            <person name="Takahashi Y."/>
            <person name="Iseki K."/>
            <person name="Muto C."/>
            <person name="Satou K."/>
            <person name="Teruya K."/>
            <person name="Shiroma A."/>
            <person name="Shimoji M."/>
            <person name="Hirano T."/>
            <person name="Itoh T."/>
            <person name="Kaga A."/>
            <person name="Tomooka N."/>
        </authorList>
    </citation>
    <scope>NUCLEOTIDE SEQUENCE [LARGE SCALE GENOMIC DNA]</scope>
    <source>
        <strain evidence="3">cv. Shumari</strain>
    </source>
</reference>
<evidence type="ECO:0000313" key="2">
    <source>
        <dbReference type="EMBL" id="BAU00108.1"/>
    </source>
</evidence>
<sequence length="79" mass="9120">MIRIMKLHMIWLLCVEIIQMIHSGCFYLPHPIPKRKREHCFRSIGGQEVLKSSTSTHYLCIGFCRDFVIDSAPSLAEEG</sequence>
<protein>
    <recommendedName>
        <fullName evidence="4">Secreted protein</fullName>
    </recommendedName>
</protein>
<keyword evidence="3" id="KW-1185">Reference proteome</keyword>
<organism evidence="2 3">
    <name type="scientific">Vigna angularis var. angularis</name>
    <dbReference type="NCBI Taxonomy" id="157739"/>
    <lineage>
        <taxon>Eukaryota</taxon>
        <taxon>Viridiplantae</taxon>
        <taxon>Streptophyta</taxon>
        <taxon>Embryophyta</taxon>
        <taxon>Tracheophyta</taxon>
        <taxon>Spermatophyta</taxon>
        <taxon>Magnoliopsida</taxon>
        <taxon>eudicotyledons</taxon>
        <taxon>Gunneridae</taxon>
        <taxon>Pentapetalae</taxon>
        <taxon>rosids</taxon>
        <taxon>fabids</taxon>
        <taxon>Fabales</taxon>
        <taxon>Fabaceae</taxon>
        <taxon>Papilionoideae</taxon>
        <taxon>50 kb inversion clade</taxon>
        <taxon>NPAAA clade</taxon>
        <taxon>indigoferoid/millettioid clade</taxon>
        <taxon>Phaseoleae</taxon>
        <taxon>Vigna</taxon>
    </lineage>
</organism>